<proteinExistence type="predicted"/>
<dbReference type="HOGENOM" id="CLU_2992620_0_0_9"/>
<evidence type="ECO:0000313" key="2">
    <source>
        <dbReference type="Proteomes" id="UP000005444"/>
    </source>
</evidence>
<dbReference type="KEGG" id="pce:PECL_1598"/>
<organism evidence="1 2">
    <name type="scientific">Pediococcus claussenii (strain ATCC BAA-344 / DSM 14800 / JCM 18046 / KCTC 3811 / LMG 21948 / P06)</name>
    <dbReference type="NCBI Taxonomy" id="701521"/>
    <lineage>
        <taxon>Bacteria</taxon>
        <taxon>Bacillati</taxon>
        <taxon>Bacillota</taxon>
        <taxon>Bacilli</taxon>
        <taxon>Lactobacillales</taxon>
        <taxon>Lactobacillaceae</taxon>
        <taxon>Pediococcus</taxon>
    </lineage>
</organism>
<dbReference type="AlphaFoldDB" id="G8PAU8"/>
<reference evidence="1 2" key="1">
    <citation type="journal article" date="2012" name="J. Bacteriol.">
        <title>Complete Genome Sequence of the Beer Spoilage Organism Pediococcus claussenii ATCC BAA-344T.</title>
        <authorList>
            <person name="Pittet V."/>
            <person name="Abegunde T."/>
            <person name="Marfleet T."/>
            <person name="Haakensen M."/>
            <person name="Morrow K."/>
            <person name="Jayaprakash T."/>
            <person name="Schroeder K."/>
            <person name="Trost B."/>
            <person name="Byrns S."/>
            <person name="Bergsveinson J."/>
            <person name="Kusalik A."/>
            <person name="Ziola B."/>
        </authorList>
    </citation>
    <scope>NUCLEOTIDE SEQUENCE [LARGE SCALE GENOMIC DNA]</scope>
    <source>
        <strain evidence="1 2">ATCC BAA-344</strain>
    </source>
</reference>
<protein>
    <submittedName>
        <fullName evidence="1">Uncharacterized protein</fullName>
    </submittedName>
</protein>
<gene>
    <name evidence="1" type="ordered locus">PECL_1598</name>
</gene>
<dbReference type="PATRIC" id="fig|701521.8.peg.1499"/>
<dbReference type="EMBL" id="CP003137">
    <property type="protein sequence ID" value="AEV95816.1"/>
    <property type="molecule type" value="Genomic_DNA"/>
</dbReference>
<accession>G8PAU8</accession>
<dbReference type="RefSeq" id="WP_014216010.1">
    <property type="nucleotide sequence ID" value="NC_016605.1"/>
</dbReference>
<dbReference type="STRING" id="701521.PECL_1598"/>
<sequence>MKKTLIAGLILVVLGSILGGVGYANGGMKSIVEKNGKIYFNVHKTKNEISYEFDGSK</sequence>
<name>G8PAU8_PEDCP</name>
<dbReference type="Proteomes" id="UP000005444">
    <property type="component" value="Chromosome"/>
</dbReference>
<keyword evidence="2" id="KW-1185">Reference proteome</keyword>
<evidence type="ECO:0000313" key="1">
    <source>
        <dbReference type="EMBL" id="AEV95816.1"/>
    </source>
</evidence>